<dbReference type="SMART" id="SM00421">
    <property type="entry name" value="HTH_LUXR"/>
    <property type="match status" value="1"/>
</dbReference>
<dbReference type="Pfam" id="PF00196">
    <property type="entry name" value="GerE"/>
    <property type="match status" value="1"/>
</dbReference>
<feature type="domain" description="Response regulatory" evidence="6">
    <location>
        <begin position="8"/>
        <end position="121"/>
    </location>
</feature>
<evidence type="ECO:0000259" key="5">
    <source>
        <dbReference type="PROSITE" id="PS50043"/>
    </source>
</evidence>
<dbReference type="AlphaFoldDB" id="A0AAW7XDQ2"/>
<evidence type="ECO:0000313" key="7">
    <source>
        <dbReference type="EMBL" id="MDO6452309.1"/>
    </source>
</evidence>
<dbReference type="SUPFAM" id="SSF52172">
    <property type="entry name" value="CheY-like"/>
    <property type="match status" value="1"/>
</dbReference>
<dbReference type="SMART" id="SM00448">
    <property type="entry name" value="REC"/>
    <property type="match status" value="1"/>
</dbReference>
<keyword evidence="1" id="KW-0805">Transcription regulation</keyword>
<gene>
    <name evidence="7" type="ORF">Q4490_01920</name>
</gene>
<name>A0AAW7XDQ2_9GAMM</name>
<dbReference type="InterPro" id="IPR000792">
    <property type="entry name" value="Tscrpt_reg_LuxR_C"/>
</dbReference>
<dbReference type="PROSITE" id="PS00622">
    <property type="entry name" value="HTH_LUXR_1"/>
    <property type="match status" value="1"/>
</dbReference>
<accession>A0AAW7XDQ2</accession>
<dbReference type="GO" id="GO:0003677">
    <property type="term" value="F:DNA binding"/>
    <property type="evidence" value="ECO:0007669"/>
    <property type="project" value="UniProtKB-KW"/>
</dbReference>
<keyword evidence="2" id="KW-0238">DNA-binding</keyword>
<protein>
    <submittedName>
        <fullName evidence="7">LuxR C-terminal-related transcriptional regulator</fullName>
    </submittedName>
</protein>
<dbReference type="Gene3D" id="3.40.50.2300">
    <property type="match status" value="1"/>
</dbReference>
<dbReference type="PROSITE" id="PS50043">
    <property type="entry name" value="HTH_LUXR_2"/>
    <property type="match status" value="1"/>
</dbReference>
<dbReference type="Pfam" id="PF00072">
    <property type="entry name" value="Response_reg"/>
    <property type="match status" value="1"/>
</dbReference>
<comment type="caution">
    <text evidence="4">Lacks conserved residue(s) required for the propagation of feature annotation.</text>
</comment>
<evidence type="ECO:0000256" key="1">
    <source>
        <dbReference type="ARBA" id="ARBA00023015"/>
    </source>
</evidence>
<evidence type="ECO:0000256" key="3">
    <source>
        <dbReference type="ARBA" id="ARBA00023163"/>
    </source>
</evidence>
<dbReference type="PROSITE" id="PS50110">
    <property type="entry name" value="RESPONSE_REGULATORY"/>
    <property type="match status" value="1"/>
</dbReference>
<proteinExistence type="predicted"/>
<evidence type="ECO:0000256" key="2">
    <source>
        <dbReference type="ARBA" id="ARBA00023125"/>
    </source>
</evidence>
<dbReference type="Gene3D" id="1.10.10.10">
    <property type="entry name" value="Winged helix-like DNA-binding domain superfamily/Winged helix DNA-binding domain"/>
    <property type="match status" value="1"/>
</dbReference>
<sequence length="210" mass="23475">MSKRVTGSVFIVDDDADFGLSMQWFIESCNYPAYYFSDTRTFLDSYKGEMGCMLLNPSMPNTDGLTLMETMRTRNIHLPVIMISGQSDIPQVVAAIKAGALDYIPKPCDQNKVLSVVESGLQLASEQHQEQQRTATTRNNYQLLSRREKQVMELVVNGYANREIAESLGISPKTVEVHRSRVMGKMQADSLPALVNFAMELGKQNKAELA</sequence>
<evidence type="ECO:0000256" key="4">
    <source>
        <dbReference type="PROSITE-ProRule" id="PRU00169"/>
    </source>
</evidence>
<dbReference type="PANTHER" id="PTHR44688">
    <property type="entry name" value="DNA-BINDING TRANSCRIPTIONAL ACTIVATOR DEVR_DOSR"/>
    <property type="match status" value="1"/>
</dbReference>
<dbReference type="SUPFAM" id="SSF46894">
    <property type="entry name" value="C-terminal effector domain of the bipartite response regulators"/>
    <property type="match status" value="1"/>
</dbReference>
<dbReference type="InterPro" id="IPR016032">
    <property type="entry name" value="Sig_transdc_resp-reg_C-effctor"/>
</dbReference>
<dbReference type="EMBL" id="JAUOPG010000001">
    <property type="protein sequence ID" value="MDO6452309.1"/>
    <property type="molecule type" value="Genomic_DNA"/>
</dbReference>
<evidence type="ECO:0000313" key="8">
    <source>
        <dbReference type="Proteomes" id="UP001169862"/>
    </source>
</evidence>
<dbReference type="CDD" id="cd06170">
    <property type="entry name" value="LuxR_C_like"/>
    <property type="match status" value="1"/>
</dbReference>
<dbReference type="Proteomes" id="UP001169862">
    <property type="component" value="Unassembled WGS sequence"/>
</dbReference>
<reference evidence="7" key="1">
    <citation type="submission" date="2023-07" db="EMBL/GenBank/DDBJ databases">
        <title>Genome content predicts the carbon catabolic preferences of heterotrophic bacteria.</title>
        <authorList>
            <person name="Gralka M."/>
        </authorList>
    </citation>
    <scope>NUCLEOTIDE SEQUENCE</scope>
    <source>
        <strain evidence="7">I2M16</strain>
    </source>
</reference>
<dbReference type="PRINTS" id="PR00038">
    <property type="entry name" value="HTHLUXR"/>
</dbReference>
<evidence type="ECO:0000259" key="6">
    <source>
        <dbReference type="PROSITE" id="PS50110"/>
    </source>
</evidence>
<dbReference type="RefSeq" id="WP_303548307.1">
    <property type="nucleotide sequence ID" value="NZ_JAUOPG010000001.1"/>
</dbReference>
<dbReference type="GO" id="GO:0006355">
    <property type="term" value="P:regulation of DNA-templated transcription"/>
    <property type="evidence" value="ECO:0007669"/>
    <property type="project" value="InterPro"/>
</dbReference>
<dbReference type="InterPro" id="IPR036388">
    <property type="entry name" value="WH-like_DNA-bd_sf"/>
</dbReference>
<feature type="domain" description="HTH luxR-type" evidence="5">
    <location>
        <begin position="137"/>
        <end position="202"/>
    </location>
</feature>
<keyword evidence="3" id="KW-0804">Transcription</keyword>
<dbReference type="PANTHER" id="PTHR44688:SF16">
    <property type="entry name" value="DNA-BINDING TRANSCRIPTIONAL ACTIVATOR DEVR_DOSR"/>
    <property type="match status" value="1"/>
</dbReference>
<comment type="caution">
    <text evidence="7">The sequence shown here is derived from an EMBL/GenBank/DDBJ whole genome shotgun (WGS) entry which is preliminary data.</text>
</comment>
<dbReference type="InterPro" id="IPR001789">
    <property type="entry name" value="Sig_transdc_resp-reg_receiver"/>
</dbReference>
<dbReference type="InterPro" id="IPR011006">
    <property type="entry name" value="CheY-like_superfamily"/>
</dbReference>
<dbReference type="GO" id="GO:0000160">
    <property type="term" value="P:phosphorelay signal transduction system"/>
    <property type="evidence" value="ECO:0007669"/>
    <property type="project" value="InterPro"/>
</dbReference>
<organism evidence="7 8">
    <name type="scientific">Neptunomonas phycophila</name>
    <dbReference type="NCBI Taxonomy" id="1572645"/>
    <lineage>
        <taxon>Bacteria</taxon>
        <taxon>Pseudomonadati</taxon>
        <taxon>Pseudomonadota</taxon>
        <taxon>Gammaproteobacteria</taxon>
        <taxon>Oceanospirillales</taxon>
        <taxon>Oceanospirillaceae</taxon>
        <taxon>Neptunomonas</taxon>
    </lineage>
</organism>